<proteinExistence type="predicted"/>
<evidence type="ECO:0000256" key="1">
    <source>
        <dbReference type="SAM" id="SignalP"/>
    </source>
</evidence>
<feature type="signal peptide" evidence="1">
    <location>
        <begin position="1"/>
        <end position="23"/>
    </location>
</feature>
<feature type="chain" id="PRO_5034558877" description="DUF3617 family protein" evidence="1">
    <location>
        <begin position="24"/>
        <end position="143"/>
    </location>
</feature>
<gene>
    <name evidence="2" type="ORF">mvi_64800</name>
</gene>
<keyword evidence="2" id="KW-0614">Plasmid</keyword>
<dbReference type="EMBL" id="AP024148">
    <property type="protein sequence ID" value="BCM88019.1"/>
    <property type="molecule type" value="Genomic_DNA"/>
</dbReference>
<dbReference type="Proteomes" id="UP000663508">
    <property type="component" value="Plasmid pVL1_3"/>
</dbReference>
<geneLocation type="plasmid" evidence="2 3">
    <name>pVL1_3</name>
</geneLocation>
<organism evidence="2 3">
    <name type="scientific">Methylobacterium indicum</name>
    <dbReference type="NCBI Taxonomy" id="1775910"/>
    <lineage>
        <taxon>Bacteria</taxon>
        <taxon>Pseudomonadati</taxon>
        <taxon>Pseudomonadota</taxon>
        <taxon>Alphaproteobacteria</taxon>
        <taxon>Hyphomicrobiales</taxon>
        <taxon>Methylobacteriaceae</taxon>
        <taxon>Methylobacterium</taxon>
    </lineage>
</organism>
<dbReference type="RefSeq" id="WP_207184043.1">
    <property type="nucleotide sequence ID" value="NZ_AP024148.1"/>
</dbReference>
<dbReference type="KEGG" id="mind:mvi_64800"/>
<reference evidence="2" key="1">
    <citation type="submission" date="2020-11" db="EMBL/GenBank/DDBJ databases">
        <title>Complete genome sequence of a novel pathogenic Methylobacterium strain isolated from rice in Vietnam.</title>
        <authorList>
            <person name="Lai K."/>
            <person name="Okazaki S."/>
            <person name="Higashi K."/>
            <person name="Mori H."/>
            <person name="Toyoda A."/>
            <person name="Kurokawa K."/>
        </authorList>
    </citation>
    <scope>NUCLEOTIDE SEQUENCE</scope>
    <source>
        <strain evidence="2">VL1</strain>
        <plasmid evidence="2">pVL1_3</plasmid>
    </source>
</reference>
<accession>A0A8H8X0W5</accession>
<dbReference type="AlphaFoldDB" id="A0A8H8X0W5"/>
<keyword evidence="1" id="KW-0732">Signal</keyword>
<protein>
    <recommendedName>
        <fullName evidence="4">DUF3617 family protein</fullName>
    </recommendedName>
</protein>
<evidence type="ECO:0000313" key="3">
    <source>
        <dbReference type="Proteomes" id="UP000663508"/>
    </source>
</evidence>
<sequence length="143" mass="15990">MSSRVVMLSIAILTGYMAVPAIGAAHADKLALPAGDWTYPPAKAAECKSAPLTIENNRLIQRIDQEGIRGEARCKFLRIKMGPKGYIYVKTKCDWDRNIPQAMQESPDNDDDEEFSVKILSKIKILFNNVEHELCPSRIGDVR</sequence>
<evidence type="ECO:0008006" key="4">
    <source>
        <dbReference type="Google" id="ProtNLM"/>
    </source>
</evidence>
<name>A0A8H8X0W5_9HYPH</name>
<evidence type="ECO:0000313" key="2">
    <source>
        <dbReference type="EMBL" id="BCM88019.1"/>
    </source>
</evidence>